<dbReference type="EMBL" id="CADCTQ010000637">
    <property type="protein sequence ID" value="CAA9335014.1"/>
    <property type="molecule type" value="Genomic_DNA"/>
</dbReference>
<sequence length="119" mass="13586">MKSLPLEEFISLAPDPGNGNIADIYKSPFRPEHVGAYFAGWEYDERHGLFVDHTEERNMVSFGAYTYFVNGEELRWPPTVNDFISDCRSVHVTLRWSEATADKLWCTAPDGAEDQCRVP</sequence>
<reference evidence="1" key="1">
    <citation type="submission" date="2020-02" db="EMBL/GenBank/DDBJ databases">
        <authorList>
            <person name="Meier V. D."/>
        </authorList>
    </citation>
    <scope>NUCLEOTIDE SEQUENCE</scope>
    <source>
        <strain evidence="1">AVDCRST_MAG56</strain>
    </source>
</reference>
<gene>
    <name evidence="1" type="ORF">AVDCRST_MAG56-7634</name>
</gene>
<accession>A0A6J4LML1</accession>
<proteinExistence type="predicted"/>
<name>A0A6J4LML1_9SPHI</name>
<dbReference type="AlphaFoldDB" id="A0A6J4LML1"/>
<evidence type="ECO:0000313" key="1">
    <source>
        <dbReference type="EMBL" id="CAA9335014.1"/>
    </source>
</evidence>
<protein>
    <submittedName>
        <fullName evidence="1">Uncharacterized protein</fullName>
    </submittedName>
</protein>
<organism evidence="1">
    <name type="scientific">uncultured Cytophagales bacterium</name>
    <dbReference type="NCBI Taxonomy" id="158755"/>
    <lineage>
        <taxon>Bacteria</taxon>
        <taxon>Pseudomonadati</taxon>
        <taxon>Bacteroidota</taxon>
        <taxon>Sphingobacteriia</taxon>
        <taxon>Sphingobacteriales</taxon>
        <taxon>environmental samples</taxon>
    </lineage>
</organism>